<dbReference type="PANTHER" id="PTHR41283:SF1">
    <property type="entry name" value="AMINOGLYCOSIDE PHOSPHOTRANSFERASE DOMAIN-CONTAINING PROTEIN"/>
    <property type="match status" value="1"/>
</dbReference>
<protein>
    <submittedName>
        <fullName evidence="2">Phosphotransferase family protein</fullName>
    </submittedName>
</protein>
<sequence>MHTFNKMFPHLTITHIEKLDKGWSNDSKYILRDDENRKYLIRLSDLDQKDKKMREYDLIQKCFAAGIPVQKPIAHGETDCHYYLLLEWIEGDEATDRLPRLPEAEQYKLGVEAGKNLWKMHQINLEQPEETWESKATRKIHRKISMYNECDYKYEKGHLFLEYIETHRHLLKNRRQVLHHGDYHVGNMIIDADHGFHIIDFNRHDIGEPWEEFNRIVWSAQVSPAFASGQVDGYFKNGVPDDFWQLLLLYICANTLSSLPWGIPFGRAQIEIFMKQAREVLGWHDDMQSVMPSWYRHPS</sequence>
<feature type="domain" description="Aminoglycoside phosphotransferase" evidence="1">
    <location>
        <begin position="16"/>
        <end position="235"/>
    </location>
</feature>
<reference evidence="3" key="1">
    <citation type="submission" date="2023-10" db="EMBL/GenBank/DDBJ databases">
        <title>Genome analysis and identification of Salinococcus sp. Bachu38 nov., a PGPR from the rhizosphere of Tamarix.</title>
        <authorList>
            <person name="Liang Z."/>
            <person name="Zhang X."/>
            <person name="Jia J."/>
            <person name="Chen X."/>
            <person name="Wang Y."/>
            <person name="Wang Q."/>
            <person name="Wang R."/>
        </authorList>
    </citation>
    <scope>NUCLEOTIDE SEQUENCE [LARGE SCALE GENOMIC DNA]</scope>
    <source>
        <strain evidence="3">Bachu38</strain>
    </source>
</reference>
<dbReference type="PANTHER" id="PTHR41283">
    <property type="entry name" value="AMINOGLYCOSIDE PHOSPHOTRANSFERASE"/>
    <property type="match status" value="1"/>
</dbReference>
<dbReference type="InterPro" id="IPR011009">
    <property type="entry name" value="Kinase-like_dom_sf"/>
</dbReference>
<keyword evidence="3" id="KW-1185">Reference proteome</keyword>
<accession>A0ABZ3CJV2</accession>
<name>A0ABZ3CJV2_9STAP</name>
<evidence type="ECO:0000259" key="1">
    <source>
        <dbReference type="Pfam" id="PF01636"/>
    </source>
</evidence>
<dbReference type="InterPro" id="IPR002575">
    <property type="entry name" value="Aminoglycoside_PTrfase"/>
</dbReference>
<dbReference type="RefSeq" id="WP_342388838.1">
    <property type="nucleotide sequence ID" value="NZ_CP138333.2"/>
</dbReference>
<dbReference type="Pfam" id="PF01636">
    <property type="entry name" value="APH"/>
    <property type="match status" value="1"/>
</dbReference>
<organism evidence="2 3">
    <name type="scientific">Salinicoccus bachuensis</name>
    <dbReference type="NCBI Taxonomy" id="3136731"/>
    <lineage>
        <taxon>Bacteria</taxon>
        <taxon>Bacillati</taxon>
        <taxon>Bacillota</taxon>
        <taxon>Bacilli</taxon>
        <taxon>Bacillales</taxon>
        <taxon>Staphylococcaceae</taxon>
        <taxon>Salinicoccus</taxon>
    </lineage>
</organism>
<evidence type="ECO:0000313" key="3">
    <source>
        <dbReference type="Proteomes" id="UP001455384"/>
    </source>
</evidence>
<evidence type="ECO:0000313" key="2">
    <source>
        <dbReference type="EMBL" id="WZX30319.1"/>
    </source>
</evidence>
<dbReference type="Proteomes" id="UP001455384">
    <property type="component" value="Chromosome"/>
</dbReference>
<dbReference type="Gene3D" id="3.90.1200.10">
    <property type="match status" value="1"/>
</dbReference>
<gene>
    <name evidence="2" type="ORF">RQP18_03795</name>
</gene>
<dbReference type="EMBL" id="CP138333">
    <property type="protein sequence ID" value="WZX30319.1"/>
    <property type="molecule type" value="Genomic_DNA"/>
</dbReference>
<dbReference type="SUPFAM" id="SSF56112">
    <property type="entry name" value="Protein kinase-like (PK-like)"/>
    <property type="match status" value="1"/>
</dbReference>
<proteinExistence type="predicted"/>